<gene>
    <name evidence="1" type="ORF">PVAP13_3NG215971</name>
</gene>
<dbReference type="EMBL" id="CM029042">
    <property type="protein sequence ID" value="KAG2620530.1"/>
    <property type="molecule type" value="Genomic_DNA"/>
</dbReference>
<comment type="caution">
    <text evidence="1">The sequence shown here is derived from an EMBL/GenBank/DDBJ whole genome shotgun (WGS) entry which is preliminary data.</text>
</comment>
<name>A0A8T0UCX6_PANVG</name>
<keyword evidence="2" id="KW-1185">Reference proteome</keyword>
<reference evidence="1" key="1">
    <citation type="submission" date="2020-05" db="EMBL/GenBank/DDBJ databases">
        <title>WGS assembly of Panicum virgatum.</title>
        <authorList>
            <person name="Lovell J.T."/>
            <person name="Jenkins J."/>
            <person name="Shu S."/>
            <person name="Juenger T.E."/>
            <person name="Schmutz J."/>
        </authorList>
    </citation>
    <scope>NUCLEOTIDE SEQUENCE</scope>
    <source>
        <strain evidence="1">AP13</strain>
    </source>
</reference>
<organism evidence="1 2">
    <name type="scientific">Panicum virgatum</name>
    <name type="common">Blackwell switchgrass</name>
    <dbReference type="NCBI Taxonomy" id="38727"/>
    <lineage>
        <taxon>Eukaryota</taxon>
        <taxon>Viridiplantae</taxon>
        <taxon>Streptophyta</taxon>
        <taxon>Embryophyta</taxon>
        <taxon>Tracheophyta</taxon>
        <taxon>Spermatophyta</taxon>
        <taxon>Magnoliopsida</taxon>
        <taxon>Liliopsida</taxon>
        <taxon>Poales</taxon>
        <taxon>Poaceae</taxon>
        <taxon>PACMAD clade</taxon>
        <taxon>Panicoideae</taxon>
        <taxon>Panicodae</taxon>
        <taxon>Paniceae</taxon>
        <taxon>Panicinae</taxon>
        <taxon>Panicum</taxon>
        <taxon>Panicum sect. Hiantes</taxon>
    </lineage>
</organism>
<sequence length="165" mass="18208">MAPHQACSRSRSGLLAGIESQGHQICFVKGQIGTLDLLPQQAAMASSVIVAQSMRRKKGGRKMEVAGRNEVAARPTSAPLWTGWLVVEFWRWLSRPLVALGSDAEGSIERLSSRVTLKILLVFFFEDYMCFLCGHVIRLPAAPCTFNSTIYLTELCDVSLHITPM</sequence>
<evidence type="ECO:0000313" key="2">
    <source>
        <dbReference type="Proteomes" id="UP000823388"/>
    </source>
</evidence>
<proteinExistence type="predicted"/>
<dbReference type="Proteomes" id="UP000823388">
    <property type="component" value="Chromosome 3N"/>
</dbReference>
<evidence type="ECO:0000313" key="1">
    <source>
        <dbReference type="EMBL" id="KAG2620530.1"/>
    </source>
</evidence>
<dbReference type="AlphaFoldDB" id="A0A8T0UCX6"/>
<protein>
    <submittedName>
        <fullName evidence="1">Uncharacterized protein</fullName>
    </submittedName>
</protein>
<accession>A0A8T0UCX6</accession>